<accession>A0ABD0LD95</accession>
<name>A0ABD0LD95_9CAEN</name>
<evidence type="ECO:0000313" key="3">
    <source>
        <dbReference type="Proteomes" id="UP001519460"/>
    </source>
</evidence>
<organism evidence="2 3">
    <name type="scientific">Batillaria attramentaria</name>
    <dbReference type="NCBI Taxonomy" id="370345"/>
    <lineage>
        <taxon>Eukaryota</taxon>
        <taxon>Metazoa</taxon>
        <taxon>Spiralia</taxon>
        <taxon>Lophotrochozoa</taxon>
        <taxon>Mollusca</taxon>
        <taxon>Gastropoda</taxon>
        <taxon>Caenogastropoda</taxon>
        <taxon>Sorbeoconcha</taxon>
        <taxon>Cerithioidea</taxon>
        <taxon>Batillariidae</taxon>
        <taxon>Batillaria</taxon>
    </lineage>
</organism>
<feature type="non-terminal residue" evidence="2">
    <location>
        <position position="197"/>
    </location>
</feature>
<dbReference type="EMBL" id="JACVVK020000059">
    <property type="protein sequence ID" value="KAK7497405.1"/>
    <property type="molecule type" value="Genomic_DNA"/>
</dbReference>
<feature type="region of interest" description="Disordered" evidence="1">
    <location>
        <begin position="53"/>
        <end position="74"/>
    </location>
</feature>
<keyword evidence="3" id="KW-1185">Reference proteome</keyword>
<gene>
    <name evidence="2" type="ORF">BaRGS_00011449</name>
</gene>
<protein>
    <submittedName>
        <fullName evidence="2">Uncharacterized protein</fullName>
    </submittedName>
</protein>
<feature type="region of interest" description="Disordered" evidence="1">
    <location>
        <begin position="1"/>
        <end position="34"/>
    </location>
</feature>
<feature type="compositionally biased region" description="Polar residues" evidence="1">
    <location>
        <begin position="7"/>
        <end position="27"/>
    </location>
</feature>
<evidence type="ECO:0000256" key="1">
    <source>
        <dbReference type="SAM" id="MobiDB-lite"/>
    </source>
</evidence>
<feature type="compositionally biased region" description="Low complexity" evidence="1">
    <location>
        <begin position="53"/>
        <end position="65"/>
    </location>
</feature>
<dbReference type="AlphaFoldDB" id="A0ABD0LD95"/>
<comment type="caution">
    <text evidence="2">The sequence shown here is derived from an EMBL/GenBank/DDBJ whole genome shotgun (WGS) entry which is preliminary data.</text>
</comment>
<sequence length="197" mass="21016">MARVSHHQSAPSSECRVSSLSCKQSAPSPEFSITRLPLPESVPSSPVCHYQSVSPPSRVTSRVPSPNCPISTVSNPARLTPDARLSLTVPRRPDSAASVVNRARLHEAPTTVPGLPYTSQPLPCVSAASAQQQQSAIPLALPYSPATAAHHKLPPADLNGRACLCVYIAWPRQKKLVVEKSIEWNGSKYIADLAAVC</sequence>
<evidence type="ECO:0000313" key="2">
    <source>
        <dbReference type="EMBL" id="KAK7497405.1"/>
    </source>
</evidence>
<reference evidence="2 3" key="1">
    <citation type="journal article" date="2023" name="Sci. Data">
        <title>Genome assembly of the Korean intertidal mud-creeper Batillaria attramentaria.</title>
        <authorList>
            <person name="Patra A.K."/>
            <person name="Ho P.T."/>
            <person name="Jun S."/>
            <person name="Lee S.J."/>
            <person name="Kim Y."/>
            <person name="Won Y.J."/>
        </authorList>
    </citation>
    <scope>NUCLEOTIDE SEQUENCE [LARGE SCALE GENOMIC DNA]</scope>
    <source>
        <strain evidence="2">Wonlab-2016</strain>
    </source>
</reference>
<dbReference type="Proteomes" id="UP001519460">
    <property type="component" value="Unassembled WGS sequence"/>
</dbReference>
<proteinExistence type="predicted"/>